<dbReference type="EMBL" id="CDMY01000434">
    <property type="protein sequence ID" value="CEM12155.1"/>
    <property type="molecule type" value="Genomic_DNA"/>
</dbReference>
<dbReference type="Pfam" id="PF13474">
    <property type="entry name" value="SnoaL_3"/>
    <property type="match status" value="1"/>
</dbReference>
<dbReference type="VEuPathDB" id="CryptoDB:Vbra_22619"/>
<feature type="region of interest" description="Disordered" evidence="1">
    <location>
        <begin position="51"/>
        <end position="134"/>
    </location>
</feature>
<proteinExistence type="predicted"/>
<dbReference type="PANTHER" id="PTHR34957:SF1">
    <property type="entry name" value="NUCLEAR TRANSPORT FACTOR 2 (NTF2) FAMILY PROTEIN"/>
    <property type="match status" value="1"/>
</dbReference>
<evidence type="ECO:0000256" key="1">
    <source>
        <dbReference type="SAM" id="MobiDB-lite"/>
    </source>
</evidence>
<dbReference type="InterPro" id="IPR036876">
    <property type="entry name" value="UVR_dom_sf"/>
</dbReference>
<dbReference type="AlphaFoldDB" id="A0A0G4FGG0"/>
<dbReference type="Pfam" id="PF02151">
    <property type="entry name" value="UVR"/>
    <property type="match status" value="1"/>
</dbReference>
<sequence length="699" mass="76667">MCLCLVQWLYLPLCEGATRLARGRLLGFGSLPTPRLAAGVQWRECRRREGGQPPLLRLAAKKRSVEPPSDGDDEAKPKSAKADNADTAPPSLTPLASLGDIEMDVGDASAAAAAPESAPKAKKSRGKKAEAATRWFPTNDEEWRTEAALADLETRMKRASDEGRYTEAAALRDDISKLHTDEYLRVLEANRRFYAAFSSKSLQEMQAVWMNNNMILCFHPSSPKPISGYEAIMDSWKRLFHATNRDGEKQRVIQPHNIAARVRGTTAWVTCEEVVLKKVSGNSSPVPTGRRLIATNVFHKLDGKWLLVHHHASAPQRVQRRQQQVWASGNIFDLFDGGQEMEEEEDEYDAREDAEGPDDMFEFDTDDQEPQQVRVIVGGPGAPQQLGGFFKRILMGGQEGGDMMFDSTGDDNGKKGFVAHQFFTIDQNGNIRSASIDDGDSDDEQDDTKTTGGQQNKKKKRGQNNSSNNSQVTPNLAAGGPFSLFDQVLGLPPGPVIRQQQMGGPSGMQITPLHQIINDIDENESPEDAAAAAAYQTPSISLHNIPLTRVERNGSVAFEAPQISLAAAPAPPSPPPTTTAKDWIDLSDLTPTQPQQPKVEPSVTSKAVKAIRRLHRQSRLSNFEKKVLLKELVDDQVIARVGEGASRGQRIDVAYRLLVEEATKNGTSAEAEEAEDDFLQQLQMITAAANQTTTPAHNE</sequence>
<evidence type="ECO:0000313" key="4">
    <source>
        <dbReference type="EMBL" id="CEM12155.1"/>
    </source>
</evidence>
<feature type="signal peptide" evidence="2">
    <location>
        <begin position="1"/>
        <end position="16"/>
    </location>
</feature>
<dbReference type="PANTHER" id="PTHR34957">
    <property type="entry name" value="NUCLEAR TRANSPORT FACTOR 2 (NTF2) FAMILY PROTEIN"/>
    <property type="match status" value="1"/>
</dbReference>
<feature type="region of interest" description="Disordered" evidence="1">
    <location>
        <begin position="430"/>
        <end position="479"/>
    </location>
</feature>
<keyword evidence="2" id="KW-0732">Signal</keyword>
<dbReference type="InterPro" id="IPR037401">
    <property type="entry name" value="SnoaL-like"/>
</dbReference>
<name>A0A0G4FGG0_VITBC</name>
<dbReference type="InterPro" id="IPR032710">
    <property type="entry name" value="NTF2-like_dom_sf"/>
</dbReference>
<feature type="compositionally biased region" description="Basic and acidic residues" evidence="1">
    <location>
        <begin position="74"/>
        <end position="84"/>
    </location>
</feature>
<dbReference type="Proteomes" id="UP000041254">
    <property type="component" value="Unassembled WGS sequence"/>
</dbReference>
<dbReference type="Gene3D" id="3.10.450.50">
    <property type="match status" value="1"/>
</dbReference>
<reference evidence="4 5" key="1">
    <citation type="submission" date="2014-11" db="EMBL/GenBank/DDBJ databases">
        <authorList>
            <person name="Zhu J."/>
            <person name="Qi W."/>
            <person name="Song R."/>
        </authorList>
    </citation>
    <scope>NUCLEOTIDE SEQUENCE [LARGE SCALE GENOMIC DNA]</scope>
</reference>
<accession>A0A0G4FGG0</accession>
<dbReference type="InterPro" id="IPR001943">
    <property type="entry name" value="UVR_dom"/>
</dbReference>
<evidence type="ECO:0000256" key="2">
    <source>
        <dbReference type="SAM" id="SignalP"/>
    </source>
</evidence>
<feature type="chain" id="PRO_5005189264" description="UVR domain-containing protein" evidence="2">
    <location>
        <begin position="17"/>
        <end position="699"/>
    </location>
</feature>
<keyword evidence="5" id="KW-1185">Reference proteome</keyword>
<dbReference type="OrthoDB" id="2335338at2759"/>
<evidence type="ECO:0000313" key="5">
    <source>
        <dbReference type="Proteomes" id="UP000041254"/>
    </source>
</evidence>
<protein>
    <recommendedName>
        <fullName evidence="3">UVR domain-containing protein</fullName>
    </recommendedName>
</protein>
<feature type="compositionally biased region" description="Low complexity" evidence="1">
    <location>
        <begin position="108"/>
        <end position="118"/>
    </location>
</feature>
<feature type="domain" description="UVR" evidence="3">
    <location>
        <begin position="146"/>
        <end position="181"/>
    </location>
</feature>
<dbReference type="InParanoid" id="A0A0G4FGG0"/>
<organism evidence="4 5">
    <name type="scientific">Vitrella brassicaformis (strain CCMP3155)</name>
    <dbReference type="NCBI Taxonomy" id="1169540"/>
    <lineage>
        <taxon>Eukaryota</taxon>
        <taxon>Sar</taxon>
        <taxon>Alveolata</taxon>
        <taxon>Colpodellida</taxon>
        <taxon>Vitrellaceae</taxon>
        <taxon>Vitrella</taxon>
    </lineage>
</organism>
<feature type="compositionally biased region" description="Acidic residues" evidence="1">
    <location>
        <begin position="437"/>
        <end position="446"/>
    </location>
</feature>
<dbReference type="SUPFAM" id="SSF46600">
    <property type="entry name" value="C-terminal UvrC-binding domain of UvrB"/>
    <property type="match status" value="1"/>
</dbReference>
<gene>
    <name evidence="4" type="ORF">Vbra_22619</name>
</gene>
<evidence type="ECO:0000259" key="3">
    <source>
        <dbReference type="PROSITE" id="PS50151"/>
    </source>
</evidence>
<dbReference type="PROSITE" id="PS50151">
    <property type="entry name" value="UVR"/>
    <property type="match status" value="1"/>
</dbReference>
<dbReference type="SUPFAM" id="SSF54427">
    <property type="entry name" value="NTF2-like"/>
    <property type="match status" value="1"/>
</dbReference>